<protein>
    <submittedName>
        <fullName evidence="1 3">Uncharacterized protein</fullName>
    </submittedName>
</protein>
<dbReference type="EMBL" id="UXSR01005370">
    <property type="protein sequence ID" value="VDD81469.1"/>
    <property type="molecule type" value="Genomic_DNA"/>
</dbReference>
<keyword evidence="2" id="KW-1185">Reference proteome</keyword>
<organism evidence="3">
    <name type="scientific">Mesocestoides corti</name>
    <name type="common">Flatworm</name>
    <dbReference type="NCBI Taxonomy" id="53468"/>
    <lineage>
        <taxon>Eukaryota</taxon>
        <taxon>Metazoa</taxon>
        <taxon>Spiralia</taxon>
        <taxon>Lophotrochozoa</taxon>
        <taxon>Platyhelminthes</taxon>
        <taxon>Cestoda</taxon>
        <taxon>Eucestoda</taxon>
        <taxon>Cyclophyllidea</taxon>
        <taxon>Mesocestoididae</taxon>
        <taxon>Mesocestoides</taxon>
    </lineage>
</organism>
<reference evidence="1 2" key="1">
    <citation type="submission" date="2018-10" db="EMBL/GenBank/DDBJ databases">
        <authorList>
            <consortium name="Pathogen Informatics"/>
        </authorList>
    </citation>
    <scope>NUCLEOTIDE SEQUENCE [LARGE SCALE GENOMIC DNA]</scope>
</reference>
<dbReference type="WBParaSite" id="MCU_003922-RA">
    <property type="protein sequence ID" value="MCU_003922-RA"/>
    <property type="gene ID" value="MCU_003922"/>
</dbReference>
<dbReference type="AlphaFoldDB" id="A0A0R3UJ18"/>
<reference evidence="3" key="2">
    <citation type="submission" date="2019-11" db="UniProtKB">
        <authorList>
            <consortium name="WormBaseParasite"/>
        </authorList>
    </citation>
    <scope>IDENTIFICATION</scope>
</reference>
<evidence type="ECO:0000313" key="3">
    <source>
        <dbReference type="WBParaSite" id="MCU_003922-RA"/>
    </source>
</evidence>
<evidence type="ECO:0000313" key="2">
    <source>
        <dbReference type="Proteomes" id="UP000267029"/>
    </source>
</evidence>
<accession>A0A0R3UJ18</accession>
<name>A0A0R3UJ18_MESCO</name>
<proteinExistence type="predicted"/>
<dbReference type="Proteomes" id="UP000267029">
    <property type="component" value="Unassembled WGS sequence"/>
</dbReference>
<gene>
    <name evidence="1" type="ORF">MCOS_LOCUS7472</name>
</gene>
<sequence>MWTRPMLQPDAGIREAFATRSVDIPCSAESDVRTLPRRSLGNPKKKIPLTLDFKLVSLGLRLPKPQLTQ</sequence>
<evidence type="ECO:0000313" key="1">
    <source>
        <dbReference type="EMBL" id="VDD81469.1"/>
    </source>
</evidence>